<keyword evidence="3" id="KW-1185">Reference proteome</keyword>
<protein>
    <recommendedName>
        <fullName evidence="4">Reverse transcriptase domain-containing protein</fullName>
    </recommendedName>
</protein>
<proteinExistence type="predicted"/>
<dbReference type="PANTHER" id="PTHR33116">
    <property type="entry name" value="REVERSE TRANSCRIPTASE ZINC-BINDING DOMAIN-CONTAINING PROTEIN-RELATED-RELATED"/>
    <property type="match status" value="1"/>
</dbReference>
<dbReference type="Proteomes" id="UP000235145">
    <property type="component" value="Unassembled WGS sequence"/>
</dbReference>
<reference evidence="2 3" key="1">
    <citation type="journal article" date="2017" name="Nat. Commun.">
        <title>Genome assembly with in vitro proximity ligation data and whole-genome triplication in lettuce.</title>
        <authorList>
            <person name="Reyes-Chin-Wo S."/>
            <person name="Wang Z."/>
            <person name="Yang X."/>
            <person name="Kozik A."/>
            <person name="Arikit S."/>
            <person name="Song C."/>
            <person name="Xia L."/>
            <person name="Froenicke L."/>
            <person name="Lavelle D.O."/>
            <person name="Truco M.J."/>
            <person name="Xia R."/>
            <person name="Zhu S."/>
            <person name="Xu C."/>
            <person name="Xu H."/>
            <person name="Xu X."/>
            <person name="Cox K."/>
            <person name="Korf I."/>
            <person name="Meyers B.C."/>
            <person name="Michelmore R.W."/>
        </authorList>
    </citation>
    <scope>NUCLEOTIDE SEQUENCE [LARGE SCALE GENOMIC DNA]</scope>
    <source>
        <strain evidence="3">cv. Salinas</strain>
        <tissue evidence="2">Seedlings</tissue>
    </source>
</reference>
<keyword evidence="1" id="KW-0472">Membrane</keyword>
<dbReference type="PANTHER" id="PTHR33116:SF77">
    <property type="entry name" value="RNA-DIRECTED DNA POLYMERASE"/>
    <property type="match status" value="1"/>
</dbReference>
<comment type="caution">
    <text evidence="2">The sequence shown here is derived from an EMBL/GenBank/DDBJ whole genome shotgun (WGS) entry which is preliminary data.</text>
</comment>
<name>A0A9R1X6S2_LACSA</name>
<keyword evidence="1" id="KW-0812">Transmembrane</keyword>
<evidence type="ECO:0000313" key="3">
    <source>
        <dbReference type="Proteomes" id="UP000235145"/>
    </source>
</evidence>
<keyword evidence="1" id="KW-1133">Transmembrane helix</keyword>
<evidence type="ECO:0000313" key="2">
    <source>
        <dbReference type="EMBL" id="KAJ0202915.1"/>
    </source>
</evidence>
<sequence length="463" mass="53223">MKSACQKMLFQGVNTPNGGPSISHMFYANDGIFVGDCSNSNFVNLSLILRCFHATFGLKVNFRKSNVFGIGVSDKVILVPRLLRVSVGANMCLKRNWVPIIERVQRHLSSWNASTLSFGGRLTFFISLLGILSLYFFFILKASKSIIDHLEKLWRIEEKNKINWFSWATTIGPKENGGLGINLLVKWTWRYKSDPNPLYMCIIYAILNLSRKLVWSMSKRSIPGNCYNITQVWVTRTSLMSILVMDLIHSSGLIIRLEWVILLRLFGFCLILRNKGLVLSLIGFEEVMRHLRYQKELDKLNNLVIFSGLLSTSDGPDSRKFLLSSDGTFHVQDLRSRIDSKFPILFSIDTLGKILSWCNITPQHFSKILVAIVYRYLWCMCRARNDKFFNNICVSLSKLEDNIITLVFSWVNHRVIDQKSLQCPWMIHKPIRSTSPTTLVLRQGYQSCIHKTTKFGRITLKIT</sequence>
<evidence type="ECO:0008006" key="4">
    <source>
        <dbReference type="Google" id="ProtNLM"/>
    </source>
</evidence>
<accession>A0A9R1X6S2</accession>
<feature type="transmembrane region" description="Helical" evidence="1">
    <location>
        <begin position="122"/>
        <end position="140"/>
    </location>
</feature>
<dbReference type="EMBL" id="NBSK02000005">
    <property type="protein sequence ID" value="KAJ0202915.1"/>
    <property type="molecule type" value="Genomic_DNA"/>
</dbReference>
<evidence type="ECO:0000256" key="1">
    <source>
        <dbReference type="SAM" id="Phobius"/>
    </source>
</evidence>
<organism evidence="2 3">
    <name type="scientific">Lactuca sativa</name>
    <name type="common">Garden lettuce</name>
    <dbReference type="NCBI Taxonomy" id="4236"/>
    <lineage>
        <taxon>Eukaryota</taxon>
        <taxon>Viridiplantae</taxon>
        <taxon>Streptophyta</taxon>
        <taxon>Embryophyta</taxon>
        <taxon>Tracheophyta</taxon>
        <taxon>Spermatophyta</taxon>
        <taxon>Magnoliopsida</taxon>
        <taxon>eudicotyledons</taxon>
        <taxon>Gunneridae</taxon>
        <taxon>Pentapetalae</taxon>
        <taxon>asterids</taxon>
        <taxon>campanulids</taxon>
        <taxon>Asterales</taxon>
        <taxon>Asteraceae</taxon>
        <taxon>Cichorioideae</taxon>
        <taxon>Cichorieae</taxon>
        <taxon>Lactucinae</taxon>
        <taxon>Lactuca</taxon>
    </lineage>
</organism>
<dbReference type="AlphaFoldDB" id="A0A9R1X6S2"/>
<gene>
    <name evidence="2" type="ORF">LSAT_V11C500231560</name>
</gene>